<evidence type="ECO:0000313" key="3">
    <source>
        <dbReference type="WBParaSite" id="ACOC_0001014001-mRNA-1"/>
    </source>
</evidence>
<proteinExistence type="predicted"/>
<dbReference type="Proteomes" id="UP000267027">
    <property type="component" value="Unassembled WGS sequence"/>
</dbReference>
<dbReference type="STRING" id="334426.A0A0R3PVQ8"/>
<dbReference type="WBParaSite" id="ACOC_0001014001-mRNA-1">
    <property type="protein sequence ID" value="ACOC_0001014001-mRNA-1"/>
    <property type="gene ID" value="ACOC_0001014001"/>
</dbReference>
<accession>A0A0R3PVQ8</accession>
<protein>
    <submittedName>
        <fullName evidence="3">DRTGG domain-containing protein</fullName>
    </submittedName>
</protein>
<reference evidence="1 2" key="2">
    <citation type="submission" date="2018-11" db="EMBL/GenBank/DDBJ databases">
        <authorList>
            <consortium name="Pathogen Informatics"/>
        </authorList>
    </citation>
    <scope>NUCLEOTIDE SEQUENCE [LARGE SCALE GENOMIC DNA]</scope>
    <source>
        <strain evidence="1 2">Costa Rica</strain>
    </source>
</reference>
<keyword evidence="2" id="KW-1185">Reference proteome</keyword>
<name>A0A0R3PVQ8_ANGCS</name>
<reference evidence="3" key="1">
    <citation type="submission" date="2017-02" db="UniProtKB">
        <authorList>
            <consortium name="WormBaseParasite"/>
        </authorList>
    </citation>
    <scope>IDENTIFICATION</scope>
</reference>
<evidence type="ECO:0000313" key="1">
    <source>
        <dbReference type="EMBL" id="VDM61726.1"/>
    </source>
</evidence>
<sequence length="107" mass="11936">MTDEQPNVINYVVDKIQQGYGSDHISKAYMHKPASNDTNRVIITTERGFKAISECIPETVVVLSEQHAISVCTTSSENYEIFEMMGTESVCKAIEREKNNTICFGGL</sequence>
<evidence type="ECO:0000313" key="2">
    <source>
        <dbReference type="Proteomes" id="UP000267027"/>
    </source>
</evidence>
<organism evidence="3">
    <name type="scientific">Angiostrongylus costaricensis</name>
    <name type="common">Nematode worm</name>
    <dbReference type="NCBI Taxonomy" id="334426"/>
    <lineage>
        <taxon>Eukaryota</taxon>
        <taxon>Metazoa</taxon>
        <taxon>Ecdysozoa</taxon>
        <taxon>Nematoda</taxon>
        <taxon>Chromadorea</taxon>
        <taxon>Rhabditida</taxon>
        <taxon>Rhabditina</taxon>
        <taxon>Rhabditomorpha</taxon>
        <taxon>Strongyloidea</taxon>
        <taxon>Metastrongylidae</taxon>
        <taxon>Angiostrongylus</taxon>
    </lineage>
</organism>
<gene>
    <name evidence="1" type="ORF">ACOC_LOCUS10141</name>
</gene>
<dbReference type="AlphaFoldDB" id="A0A0R3PVQ8"/>
<dbReference type="EMBL" id="UYYA01004416">
    <property type="protein sequence ID" value="VDM61726.1"/>
    <property type="molecule type" value="Genomic_DNA"/>
</dbReference>